<proteinExistence type="predicted"/>
<accession>A0ABR2FB52</accession>
<sequence length="179" mass="19065">MTLVDSASSSDDEVFDSKHQPWTSPLLPPLSPPNAQVPVLSLANQKPENFEMPSVLLISLTVSFASGNDHASVVVAVVTESEAIPHSKSIPDAGAGALFPLILKEGFISFILLCLLAPHPLLISEQLSVAWIIYKARAKGVKGERRVIEHFNKVASVSAAKWVGGDGQDPTNNKGTYIG</sequence>
<reference evidence="2 3" key="1">
    <citation type="journal article" date="2024" name="G3 (Bethesda)">
        <title>Genome assembly of Hibiscus sabdariffa L. provides insights into metabolisms of medicinal natural products.</title>
        <authorList>
            <person name="Kim T."/>
        </authorList>
    </citation>
    <scope>NUCLEOTIDE SEQUENCE [LARGE SCALE GENOMIC DNA]</scope>
    <source>
        <strain evidence="2">TK-2024</strain>
        <tissue evidence="2">Old leaves</tissue>
    </source>
</reference>
<comment type="caution">
    <text evidence="2">The sequence shown here is derived from an EMBL/GenBank/DDBJ whole genome shotgun (WGS) entry which is preliminary data.</text>
</comment>
<gene>
    <name evidence="2" type="ORF">V6N12_063201</name>
</gene>
<dbReference type="EMBL" id="JBBPBM010000007">
    <property type="protein sequence ID" value="KAK8575530.1"/>
    <property type="molecule type" value="Genomic_DNA"/>
</dbReference>
<evidence type="ECO:0000256" key="1">
    <source>
        <dbReference type="SAM" id="MobiDB-lite"/>
    </source>
</evidence>
<dbReference type="Proteomes" id="UP001472677">
    <property type="component" value="Unassembled WGS sequence"/>
</dbReference>
<evidence type="ECO:0000313" key="3">
    <source>
        <dbReference type="Proteomes" id="UP001472677"/>
    </source>
</evidence>
<name>A0ABR2FB52_9ROSI</name>
<protein>
    <submittedName>
        <fullName evidence="2">Uncharacterized protein</fullName>
    </submittedName>
</protein>
<feature type="region of interest" description="Disordered" evidence="1">
    <location>
        <begin position="1"/>
        <end position="30"/>
    </location>
</feature>
<keyword evidence="3" id="KW-1185">Reference proteome</keyword>
<organism evidence="2 3">
    <name type="scientific">Hibiscus sabdariffa</name>
    <name type="common">roselle</name>
    <dbReference type="NCBI Taxonomy" id="183260"/>
    <lineage>
        <taxon>Eukaryota</taxon>
        <taxon>Viridiplantae</taxon>
        <taxon>Streptophyta</taxon>
        <taxon>Embryophyta</taxon>
        <taxon>Tracheophyta</taxon>
        <taxon>Spermatophyta</taxon>
        <taxon>Magnoliopsida</taxon>
        <taxon>eudicotyledons</taxon>
        <taxon>Gunneridae</taxon>
        <taxon>Pentapetalae</taxon>
        <taxon>rosids</taxon>
        <taxon>malvids</taxon>
        <taxon>Malvales</taxon>
        <taxon>Malvaceae</taxon>
        <taxon>Malvoideae</taxon>
        <taxon>Hibiscus</taxon>
    </lineage>
</organism>
<evidence type="ECO:0000313" key="2">
    <source>
        <dbReference type="EMBL" id="KAK8575530.1"/>
    </source>
</evidence>